<feature type="region of interest" description="Disordered" evidence="1">
    <location>
        <begin position="1"/>
        <end position="64"/>
    </location>
</feature>
<reference evidence="2 3" key="1">
    <citation type="submission" date="2019-02" db="EMBL/GenBank/DDBJ databases">
        <title>Draft genome sequences of novel Actinobacteria.</title>
        <authorList>
            <person name="Sahin N."/>
            <person name="Ay H."/>
            <person name="Saygin H."/>
        </authorList>
    </citation>
    <scope>NUCLEOTIDE SEQUENCE [LARGE SCALE GENOMIC DNA]</scope>
    <source>
        <strain evidence="2 3">KC201</strain>
    </source>
</reference>
<dbReference type="RefSeq" id="WP_132341317.1">
    <property type="nucleotide sequence ID" value="NZ_SMJZ01000295.1"/>
</dbReference>
<feature type="compositionally biased region" description="Low complexity" evidence="1">
    <location>
        <begin position="1"/>
        <end position="17"/>
    </location>
</feature>
<evidence type="ECO:0000313" key="2">
    <source>
        <dbReference type="EMBL" id="TDB96260.1"/>
    </source>
</evidence>
<comment type="caution">
    <text evidence="2">The sequence shown here is derived from an EMBL/GenBank/DDBJ whole genome shotgun (WGS) entry which is preliminary data.</text>
</comment>
<evidence type="ECO:0000256" key="1">
    <source>
        <dbReference type="SAM" id="MobiDB-lite"/>
    </source>
</evidence>
<sequence>MPKTPKSSPPKSAAARANRARRRRLQLALRLAVRKEKEERAERHAGIRRSPRAGGPRTRRASRR</sequence>
<accession>A0A4R4MK68</accession>
<feature type="compositionally biased region" description="Basic and acidic residues" evidence="1">
    <location>
        <begin position="33"/>
        <end position="45"/>
    </location>
</feature>
<gene>
    <name evidence="2" type="ORF">E1267_41110</name>
</gene>
<dbReference type="AlphaFoldDB" id="A0A4R4MK68"/>
<keyword evidence="3" id="KW-1185">Reference proteome</keyword>
<proteinExistence type="predicted"/>
<dbReference type="Proteomes" id="UP000295157">
    <property type="component" value="Unassembled WGS sequence"/>
</dbReference>
<dbReference type="EMBL" id="SMJZ01000295">
    <property type="protein sequence ID" value="TDB96260.1"/>
    <property type="molecule type" value="Genomic_DNA"/>
</dbReference>
<evidence type="ECO:0000313" key="3">
    <source>
        <dbReference type="Proteomes" id="UP000295157"/>
    </source>
</evidence>
<feature type="compositionally biased region" description="Basic residues" evidence="1">
    <location>
        <begin position="46"/>
        <end position="64"/>
    </location>
</feature>
<name>A0A4R4MK68_9ACTN</name>
<protein>
    <submittedName>
        <fullName evidence="2">Uncharacterized protein</fullName>
    </submittedName>
</protein>
<organism evidence="2 3">
    <name type="scientific">Nonomuraea longispora</name>
    <dbReference type="NCBI Taxonomy" id="1848320"/>
    <lineage>
        <taxon>Bacteria</taxon>
        <taxon>Bacillati</taxon>
        <taxon>Actinomycetota</taxon>
        <taxon>Actinomycetes</taxon>
        <taxon>Streptosporangiales</taxon>
        <taxon>Streptosporangiaceae</taxon>
        <taxon>Nonomuraea</taxon>
    </lineage>
</organism>